<gene>
    <name evidence="2" type="ORF">K1I37_00380</name>
</gene>
<evidence type="ECO:0000313" key="3">
    <source>
        <dbReference type="Proteomes" id="UP000829401"/>
    </source>
</evidence>
<accession>A0A9E6ZLE1</accession>
<name>T0D786_ALIAG</name>
<sequence length="585" mass="67258">MYQKIQSEIQQEYYQTNFPNDGQRFVAWYLRNVHMRDRNQTRHDITDGPGDKQIDAIVIDDERNIIYVIQGKFIGQDKVDSEPLREVLSSWVQFRDLDLLQQNGNDRLKAKLVEVATALEDDYELVFELITTSSLTQSAEDDLAMFQQQIANFEENDDISSSIDLVDNEELQRRYDMALETENPFIKHKFQLISGKYMDMEVGGTQVVLAAVPLTECLKIPGIKDGSLFQKNVRQSLGLNNAVNKGIKNTLFGDKHQDFFFFHNGVTAICSKMEIHDGTLHTSGLNVVNGCQSLTTIYSCSERVKKLQETYVMFRFYEIPQRDRADKISISTNSQSPVKPRDLRSNDKRVLNLKKLYEQRYPTGLFKTKRGEETPADRDPKYVLDLADLGKYLISWHSQRPNIAYSETKIFDKYFEQLFKREYQPEDAQALNMWMHSIKCCWSAENPLGLNETLLAMKAYAPFHHLYAVSKCFAIMTKESERVPSPSVCYRQAEQKQVVDKIVEIAGLTLNMALEAAANEPQPQNRVFSPQNWIKTKNCLAGINFAVNNYFLMLPSMPGGGAVLQTLKEALIIPRENFEYRWAAD</sequence>
<dbReference type="AlphaFoldDB" id="T0D786"/>
<proteinExistence type="predicted"/>
<dbReference type="eggNOG" id="ENOG5030KIJ">
    <property type="taxonomic scope" value="Bacteria"/>
</dbReference>
<dbReference type="Pfam" id="PF10592">
    <property type="entry name" value="AIPR"/>
    <property type="match status" value="1"/>
</dbReference>
<dbReference type="OrthoDB" id="9806213at2"/>
<dbReference type="InterPro" id="IPR018891">
    <property type="entry name" value="AIPR_C"/>
</dbReference>
<dbReference type="KEGG" id="aaco:K1I37_00380"/>
<dbReference type="STRING" id="1356854.N007_06435"/>
<dbReference type="EMBL" id="CP080467">
    <property type="protein sequence ID" value="UNO49061.1"/>
    <property type="molecule type" value="Genomic_DNA"/>
</dbReference>
<evidence type="ECO:0000313" key="2">
    <source>
        <dbReference type="EMBL" id="UNO49061.1"/>
    </source>
</evidence>
<protein>
    <submittedName>
        <fullName evidence="2">AIPR family protein</fullName>
    </submittedName>
</protein>
<reference evidence="3" key="1">
    <citation type="journal article" date="2022" name="G3 (Bethesda)">
        <title>Unveiling the complete genome sequence of Alicyclobacillus acidoterrestris DSM 3922T, a taint-producing strain.</title>
        <authorList>
            <person name="Leonardo I.C."/>
            <person name="Barreto Crespo M.T."/>
            <person name="Gaspar F.B."/>
        </authorList>
    </citation>
    <scope>NUCLEOTIDE SEQUENCE [LARGE SCALE GENOMIC DNA]</scope>
    <source>
        <strain evidence="3">DSM 3922</strain>
    </source>
</reference>
<dbReference type="RefSeq" id="WP_021296327.1">
    <property type="nucleotide sequence ID" value="NZ_AURB01000127.1"/>
</dbReference>
<organism evidence="2 3">
    <name type="scientific">Alicyclobacillus acidoterrestris (strain ATCC 49025 / DSM 3922 / CIP 106132 / NCIMB 13137 / GD3B)</name>
    <dbReference type="NCBI Taxonomy" id="1356854"/>
    <lineage>
        <taxon>Bacteria</taxon>
        <taxon>Bacillati</taxon>
        <taxon>Bacillota</taxon>
        <taxon>Bacilli</taxon>
        <taxon>Bacillales</taxon>
        <taxon>Alicyclobacillaceae</taxon>
        <taxon>Alicyclobacillus</taxon>
    </lineage>
</organism>
<keyword evidence="3" id="KW-1185">Reference proteome</keyword>
<evidence type="ECO:0000259" key="1">
    <source>
        <dbReference type="Pfam" id="PF10592"/>
    </source>
</evidence>
<accession>T0D786</accession>
<dbReference type="Proteomes" id="UP000829401">
    <property type="component" value="Chromosome"/>
</dbReference>
<feature type="domain" description="Abortive phage infection protein C-terminal" evidence="1">
    <location>
        <begin position="229"/>
        <end position="427"/>
    </location>
</feature>